<protein>
    <recommendedName>
        <fullName evidence="1">Rho-GAP domain-containing protein</fullName>
    </recommendedName>
</protein>
<dbReference type="GO" id="GO:0007165">
    <property type="term" value="P:signal transduction"/>
    <property type="evidence" value="ECO:0007669"/>
    <property type="project" value="InterPro"/>
</dbReference>
<dbReference type="GO" id="GO:0005096">
    <property type="term" value="F:GTPase activator activity"/>
    <property type="evidence" value="ECO:0007669"/>
    <property type="project" value="TreeGrafter"/>
</dbReference>
<name>A0A670ZXV5_PSETE</name>
<evidence type="ECO:0000313" key="2">
    <source>
        <dbReference type="Ensembl" id="ENSPTXP00000027610.1"/>
    </source>
</evidence>
<evidence type="ECO:0000259" key="1">
    <source>
        <dbReference type="PROSITE" id="PS50238"/>
    </source>
</evidence>
<dbReference type="Gene3D" id="1.10.555.10">
    <property type="entry name" value="Rho GTPase activation protein"/>
    <property type="match status" value="1"/>
</dbReference>
<dbReference type="Pfam" id="PF00620">
    <property type="entry name" value="RhoGAP"/>
    <property type="match status" value="1"/>
</dbReference>
<dbReference type="PANTHER" id="PTHR15670:SF5">
    <property type="entry name" value="RHO GTPASE-ACTIVATING PROTEIN 11A ISOFORM X1"/>
    <property type="match status" value="1"/>
</dbReference>
<organism evidence="2 3">
    <name type="scientific">Pseudonaja textilis</name>
    <name type="common">Eastern brown snake</name>
    <dbReference type="NCBI Taxonomy" id="8673"/>
    <lineage>
        <taxon>Eukaryota</taxon>
        <taxon>Metazoa</taxon>
        <taxon>Chordata</taxon>
        <taxon>Craniata</taxon>
        <taxon>Vertebrata</taxon>
        <taxon>Euteleostomi</taxon>
        <taxon>Lepidosauria</taxon>
        <taxon>Squamata</taxon>
        <taxon>Bifurcata</taxon>
        <taxon>Unidentata</taxon>
        <taxon>Episquamata</taxon>
        <taxon>Toxicofera</taxon>
        <taxon>Serpentes</taxon>
        <taxon>Colubroidea</taxon>
        <taxon>Elapidae</taxon>
        <taxon>Hydrophiinae</taxon>
        <taxon>Pseudonaja</taxon>
    </lineage>
</organism>
<dbReference type="SUPFAM" id="SSF48350">
    <property type="entry name" value="GTPase activation domain, GAP"/>
    <property type="match status" value="1"/>
</dbReference>
<dbReference type="PROSITE" id="PS50238">
    <property type="entry name" value="RHOGAP"/>
    <property type="match status" value="1"/>
</dbReference>
<dbReference type="Ensembl" id="ENSPTXT00000028452.1">
    <property type="protein sequence ID" value="ENSPTXP00000027610.1"/>
    <property type="gene ID" value="ENSPTXG00000019017.1"/>
</dbReference>
<dbReference type="GeneTree" id="ENSGT00940000155312"/>
<proteinExistence type="predicted"/>
<dbReference type="InterPro" id="IPR000198">
    <property type="entry name" value="RhoGAP_dom"/>
</dbReference>
<reference evidence="2" key="1">
    <citation type="submission" date="2025-08" db="UniProtKB">
        <authorList>
            <consortium name="Ensembl"/>
        </authorList>
    </citation>
    <scope>IDENTIFICATION</scope>
</reference>
<feature type="domain" description="Rho-GAP" evidence="1">
    <location>
        <begin position="6"/>
        <end position="190"/>
    </location>
</feature>
<accession>A0A670ZXV5</accession>
<evidence type="ECO:0000313" key="3">
    <source>
        <dbReference type="Proteomes" id="UP000472273"/>
    </source>
</evidence>
<reference evidence="2" key="2">
    <citation type="submission" date="2025-09" db="UniProtKB">
        <authorList>
            <consortium name="Ensembl"/>
        </authorList>
    </citation>
    <scope>IDENTIFICATION</scope>
</reference>
<dbReference type="InterPro" id="IPR042869">
    <property type="entry name" value="ARHGAP11A/B"/>
</dbReference>
<dbReference type="Proteomes" id="UP000472273">
    <property type="component" value="Unplaced"/>
</dbReference>
<dbReference type="PANTHER" id="PTHR15670">
    <property type="entry name" value="RHO GTPASE ACTIVATING PROTEIN 11A"/>
    <property type="match status" value="1"/>
</dbReference>
<sequence length="212" mass="23773">KDPTAHPINSVFVFPRRRFLVDACEHLRPHLHLEGLFRKCGSMTRIKALKARLEAGERCLHMALPCDVATLVKQFLRSLPEPLIPAELQGPLCQVQQQSREDRDSLTLLITCLLPPRNSSILRYFLSFLQEVVARCAQNKMDLANLAIIFVPNLFSGEMSNQMGISKAEEQLRSQMAVTQVLISHASEIGGPALGTKASWVTLGQSPRDWEF</sequence>
<dbReference type="AlphaFoldDB" id="A0A670ZXV5"/>
<dbReference type="SMART" id="SM00324">
    <property type="entry name" value="RhoGAP"/>
    <property type="match status" value="1"/>
</dbReference>
<dbReference type="InterPro" id="IPR008936">
    <property type="entry name" value="Rho_GTPase_activation_prot"/>
</dbReference>
<keyword evidence="3" id="KW-1185">Reference proteome</keyword>
<dbReference type="OMA" id="CHAPEIG"/>